<name>A0A423T4S4_PENVA</name>
<evidence type="ECO:0000313" key="4">
    <source>
        <dbReference type="Proteomes" id="UP000283509"/>
    </source>
</evidence>
<dbReference type="PANTHER" id="PTHR12155">
    <property type="entry name" value="SCHLAFEN"/>
    <property type="match status" value="1"/>
</dbReference>
<feature type="compositionally biased region" description="Basic and acidic residues" evidence="1">
    <location>
        <begin position="176"/>
        <end position="190"/>
    </location>
</feature>
<feature type="compositionally biased region" description="Basic and acidic residues" evidence="1">
    <location>
        <begin position="7"/>
        <end position="46"/>
    </location>
</feature>
<dbReference type="InterPro" id="IPR029684">
    <property type="entry name" value="Schlafen"/>
</dbReference>
<dbReference type="OrthoDB" id="10259112at2759"/>
<dbReference type="Pfam" id="PF04326">
    <property type="entry name" value="SLFN_AlbA_2"/>
    <property type="match status" value="1"/>
</dbReference>
<sequence length="389" mass="43361">MQAVITGRKDQRSPSDGKQDKEDSTRGRKDFREERMKAQEKGFEFQENRVELNGKGVELNGKGVELNGKGVELNGKGVELNGKGVELNEKGVELNEKGVEPNGKGVELRENGVESKEKEAEILETEVESTAKEKELNPLEERMDPCEKEGKSQEEGSEPKEKGTKLLAKGVASQKNGEESRRTDQPRNGEEESSENRMQVPGTEAASLNRETKRKEENLASKGGKVDRYYVLGQQMNIEEDLCHEFKGHRSISIHDLHNLCLNTNGTAERSRNAVSIAMCAMLNSSHGGTIYLGVADDGMVKGMGLTRYQRDHVEASVRWTLSKYTPPVNESRYCVRFVPVVSSKHAQGSFKFQEEKVDEERRGRPHHVLALSPITAGVIWTPRLCGLL</sequence>
<keyword evidence="4" id="KW-1185">Reference proteome</keyword>
<dbReference type="PANTHER" id="PTHR12155:SF41">
    <property type="entry name" value="SCHLAFEN ALBA-2 DOMAIN-CONTAINING PROTEIN"/>
    <property type="match status" value="1"/>
</dbReference>
<evidence type="ECO:0000313" key="3">
    <source>
        <dbReference type="EMBL" id="ROT71375.1"/>
    </source>
</evidence>
<protein>
    <submittedName>
        <fullName evidence="3">Schlafen-like protein 1</fullName>
    </submittedName>
</protein>
<accession>A0A423T4S4</accession>
<dbReference type="EMBL" id="QCYY01002302">
    <property type="protein sequence ID" value="ROT71375.1"/>
    <property type="molecule type" value="Genomic_DNA"/>
</dbReference>
<dbReference type="Proteomes" id="UP000283509">
    <property type="component" value="Unassembled WGS sequence"/>
</dbReference>
<feature type="region of interest" description="Disordered" evidence="1">
    <location>
        <begin position="92"/>
        <end position="220"/>
    </location>
</feature>
<feature type="compositionally biased region" description="Basic and acidic residues" evidence="1">
    <location>
        <begin position="129"/>
        <end position="164"/>
    </location>
</feature>
<dbReference type="InterPro" id="IPR007421">
    <property type="entry name" value="Schlafen_AlbA_2_dom"/>
</dbReference>
<organism evidence="3 4">
    <name type="scientific">Penaeus vannamei</name>
    <name type="common">Whiteleg shrimp</name>
    <name type="synonym">Litopenaeus vannamei</name>
    <dbReference type="NCBI Taxonomy" id="6689"/>
    <lineage>
        <taxon>Eukaryota</taxon>
        <taxon>Metazoa</taxon>
        <taxon>Ecdysozoa</taxon>
        <taxon>Arthropoda</taxon>
        <taxon>Crustacea</taxon>
        <taxon>Multicrustacea</taxon>
        <taxon>Malacostraca</taxon>
        <taxon>Eumalacostraca</taxon>
        <taxon>Eucarida</taxon>
        <taxon>Decapoda</taxon>
        <taxon>Dendrobranchiata</taxon>
        <taxon>Penaeoidea</taxon>
        <taxon>Penaeidae</taxon>
        <taxon>Penaeus</taxon>
    </lineage>
</organism>
<gene>
    <name evidence="3" type="ORF">C7M84_010301</name>
</gene>
<dbReference type="Gene3D" id="3.30.950.30">
    <property type="entry name" value="Schlafen, AAA domain"/>
    <property type="match status" value="1"/>
</dbReference>
<dbReference type="STRING" id="6689.A0A423T4S4"/>
<feature type="compositionally biased region" description="Basic and acidic residues" evidence="1">
    <location>
        <begin position="210"/>
        <end position="220"/>
    </location>
</feature>
<proteinExistence type="predicted"/>
<comment type="caution">
    <text evidence="3">The sequence shown here is derived from an EMBL/GenBank/DDBJ whole genome shotgun (WGS) entry which is preliminary data.</text>
</comment>
<feature type="region of interest" description="Disordered" evidence="1">
    <location>
        <begin position="1"/>
        <end position="46"/>
    </location>
</feature>
<reference evidence="3 4" key="2">
    <citation type="submission" date="2019-01" db="EMBL/GenBank/DDBJ databases">
        <title>The decoding of complex shrimp genome reveals the adaptation for benthos swimmer, frequently molting mechanism and breeding impact on genome.</title>
        <authorList>
            <person name="Sun Y."/>
            <person name="Gao Y."/>
            <person name="Yu Y."/>
        </authorList>
    </citation>
    <scope>NUCLEOTIDE SEQUENCE [LARGE SCALE GENOMIC DNA]</scope>
    <source>
        <tissue evidence="3">Muscle</tissue>
    </source>
</reference>
<evidence type="ECO:0000256" key="1">
    <source>
        <dbReference type="SAM" id="MobiDB-lite"/>
    </source>
</evidence>
<reference evidence="3 4" key="1">
    <citation type="submission" date="2018-04" db="EMBL/GenBank/DDBJ databases">
        <authorList>
            <person name="Zhang X."/>
            <person name="Yuan J."/>
            <person name="Li F."/>
            <person name="Xiang J."/>
        </authorList>
    </citation>
    <scope>NUCLEOTIDE SEQUENCE [LARGE SCALE GENOMIC DNA]</scope>
    <source>
        <tissue evidence="3">Muscle</tissue>
    </source>
</reference>
<feature type="compositionally biased region" description="Basic and acidic residues" evidence="1">
    <location>
        <begin position="106"/>
        <end position="121"/>
    </location>
</feature>
<feature type="domain" description="Schlafen AlbA-2" evidence="2">
    <location>
        <begin position="275"/>
        <end position="330"/>
    </location>
</feature>
<dbReference type="InterPro" id="IPR038461">
    <property type="entry name" value="Schlafen_AlbA_2_dom_sf"/>
</dbReference>
<dbReference type="AlphaFoldDB" id="A0A423T4S4"/>
<evidence type="ECO:0000259" key="2">
    <source>
        <dbReference type="Pfam" id="PF04326"/>
    </source>
</evidence>